<dbReference type="OrthoDB" id="9801127at2"/>
<dbReference type="AlphaFoldDB" id="A0A443K3N2"/>
<dbReference type="EMBL" id="SAUX01000022">
    <property type="protein sequence ID" value="RWR27374.1"/>
    <property type="molecule type" value="Genomic_DNA"/>
</dbReference>
<dbReference type="GO" id="GO:1900376">
    <property type="term" value="P:regulation of secondary metabolite biosynthetic process"/>
    <property type="evidence" value="ECO:0007669"/>
    <property type="project" value="TreeGrafter"/>
</dbReference>
<evidence type="ECO:0000256" key="1">
    <source>
        <dbReference type="ARBA" id="ARBA00007957"/>
    </source>
</evidence>
<keyword evidence="8" id="KW-0408">Iron</keyword>
<evidence type="ECO:0000313" key="10">
    <source>
        <dbReference type="Proteomes" id="UP000285295"/>
    </source>
</evidence>
<keyword evidence="5" id="KW-0238">DNA-binding</keyword>
<evidence type="ECO:0000256" key="5">
    <source>
        <dbReference type="ARBA" id="ARBA00023125"/>
    </source>
</evidence>
<keyword evidence="3 7" id="KW-0862">Zinc</keyword>
<dbReference type="InterPro" id="IPR043135">
    <property type="entry name" value="Fur_C"/>
</dbReference>
<dbReference type="GO" id="GO:0045892">
    <property type="term" value="P:negative regulation of DNA-templated transcription"/>
    <property type="evidence" value="ECO:0007669"/>
    <property type="project" value="TreeGrafter"/>
</dbReference>
<comment type="cofactor">
    <cofactor evidence="7">
        <name>Zn(2+)</name>
        <dbReference type="ChEBI" id="CHEBI:29105"/>
    </cofactor>
    <text evidence="7">Binds 1 zinc ion per subunit.</text>
</comment>
<feature type="binding site" evidence="7">
    <location>
        <position position="115"/>
    </location>
    <ligand>
        <name>Zn(2+)</name>
        <dbReference type="ChEBI" id="CHEBI:29105"/>
    </ligand>
</feature>
<dbReference type="GO" id="GO:0003700">
    <property type="term" value="F:DNA-binding transcription factor activity"/>
    <property type="evidence" value="ECO:0007669"/>
    <property type="project" value="InterPro"/>
</dbReference>
<comment type="cofactor">
    <cofactor evidence="8">
        <name>Mn(2+)</name>
        <dbReference type="ChEBI" id="CHEBI:29035"/>
    </cofactor>
    <cofactor evidence="8">
        <name>Fe(2+)</name>
        <dbReference type="ChEBI" id="CHEBI:29033"/>
    </cofactor>
    <text evidence="8">Binds 1 Mn(2+) or Fe(2+) ion per subunit.</text>
</comment>
<keyword evidence="7" id="KW-0479">Metal-binding</keyword>
<dbReference type="Proteomes" id="UP000285295">
    <property type="component" value="Unassembled WGS sequence"/>
</dbReference>
<dbReference type="InterPro" id="IPR036390">
    <property type="entry name" value="WH_DNA-bd_sf"/>
</dbReference>
<feature type="binding site" evidence="8">
    <location>
        <position position="127"/>
    </location>
    <ligand>
        <name>Fe cation</name>
        <dbReference type="ChEBI" id="CHEBI:24875"/>
    </ligand>
</feature>
<dbReference type="InterPro" id="IPR002481">
    <property type="entry name" value="FUR"/>
</dbReference>
<protein>
    <submittedName>
        <fullName evidence="9">Transcriptional repressor</fullName>
    </submittedName>
</protein>
<evidence type="ECO:0000256" key="2">
    <source>
        <dbReference type="ARBA" id="ARBA00022491"/>
    </source>
</evidence>
<reference evidence="9 10" key="1">
    <citation type="submission" date="2019-01" db="EMBL/GenBank/DDBJ databases">
        <title>Sinorhodobacter populi sp. nov. isolated from the symptomatic bark tissue of Populus euramericana canker.</title>
        <authorList>
            <person name="Xu G."/>
        </authorList>
    </citation>
    <scope>NUCLEOTIDE SEQUENCE [LARGE SCALE GENOMIC DNA]</scope>
    <source>
        <strain evidence="9 10">D19-10-3-21</strain>
    </source>
</reference>
<dbReference type="GO" id="GO:0000976">
    <property type="term" value="F:transcription cis-regulatory region binding"/>
    <property type="evidence" value="ECO:0007669"/>
    <property type="project" value="TreeGrafter"/>
</dbReference>
<feature type="binding site" evidence="7">
    <location>
        <position position="112"/>
    </location>
    <ligand>
        <name>Zn(2+)</name>
        <dbReference type="ChEBI" id="CHEBI:29105"/>
    </ligand>
</feature>
<dbReference type="PANTHER" id="PTHR33202:SF6">
    <property type="entry name" value="ZINC UPTAKE REGULATION PROTEIN"/>
    <property type="match status" value="1"/>
</dbReference>
<feature type="binding site" evidence="7">
    <location>
        <position position="155"/>
    </location>
    <ligand>
        <name>Zn(2+)</name>
        <dbReference type="ChEBI" id="CHEBI:29105"/>
    </ligand>
</feature>
<dbReference type="Gene3D" id="1.10.10.10">
    <property type="entry name" value="Winged helix-like DNA-binding domain superfamily/Winged helix DNA-binding domain"/>
    <property type="match status" value="1"/>
</dbReference>
<keyword evidence="4" id="KW-0805">Transcription regulation</keyword>
<dbReference type="GO" id="GO:0008270">
    <property type="term" value="F:zinc ion binding"/>
    <property type="evidence" value="ECO:0007669"/>
    <property type="project" value="TreeGrafter"/>
</dbReference>
<evidence type="ECO:0000256" key="6">
    <source>
        <dbReference type="ARBA" id="ARBA00023163"/>
    </source>
</evidence>
<dbReference type="SUPFAM" id="SSF46785">
    <property type="entry name" value="Winged helix' DNA-binding domain"/>
    <property type="match status" value="1"/>
</dbReference>
<evidence type="ECO:0000256" key="8">
    <source>
        <dbReference type="PIRSR" id="PIRSR602481-2"/>
    </source>
</evidence>
<proteinExistence type="inferred from homology"/>
<feature type="binding site" evidence="7">
    <location>
        <position position="152"/>
    </location>
    <ligand>
        <name>Zn(2+)</name>
        <dbReference type="ChEBI" id="CHEBI:29105"/>
    </ligand>
</feature>
<evidence type="ECO:0000256" key="7">
    <source>
        <dbReference type="PIRSR" id="PIRSR602481-1"/>
    </source>
</evidence>
<evidence type="ECO:0000313" key="9">
    <source>
        <dbReference type="EMBL" id="RWR27374.1"/>
    </source>
</evidence>
<dbReference type="GO" id="GO:0005829">
    <property type="term" value="C:cytosol"/>
    <property type="evidence" value="ECO:0007669"/>
    <property type="project" value="TreeGrafter"/>
</dbReference>
<evidence type="ECO:0000256" key="4">
    <source>
        <dbReference type="ARBA" id="ARBA00023015"/>
    </source>
</evidence>
<comment type="similarity">
    <text evidence="1">Belongs to the Fur family.</text>
</comment>
<keyword evidence="2" id="KW-0678">Repressor</keyword>
<accession>A0A443K3N2</accession>
<dbReference type="Gene3D" id="3.30.1490.190">
    <property type="match status" value="1"/>
</dbReference>
<gene>
    <name evidence="9" type="ORF">D2T31_17150</name>
</gene>
<dbReference type="Pfam" id="PF01475">
    <property type="entry name" value="FUR"/>
    <property type="match status" value="1"/>
</dbReference>
<dbReference type="PANTHER" id="PTHR33202">
    <property type="entry name" value="ZINC UPTAKE REGULATION PROTEIN"/>
    <property type="match status" value="1"/>
</dbReference>
<name>A0A443K3N2_9RHOB</name>
<comment type="caution">
    <text evidence="9">The sequence shown here is derived from an EMBL/GenBank/DDBJ whole genome shotgun (WGS) entry which is preliminary data.</text>
</comment>
<keyword evidence="6" id="KW-0804">Transcription</keyword>
<dbReference type="InterPro" id="IPR036388">
    <property type="entry name" value="WH-like_DNA-bd_sf"/>
</dbReference>
<evidence type="ECO:0000256" key="3">
    <source>
        <dbReference type="ARBA" id="ARBA00022833"/>
    </source>
</evidence>
<organism evidence="9 10">
    <name type="scientific">Paenirhodobacter populi</name>
    <dbReference type="NCBI Taxonomy" id="2306993"/>
    <lineage>
        <taxon>Bacteria</taxon>
        <taxon>Pseudomonadati</taxon>
        <taxon>Pseudomonadota</taxon>
        <taxon>Alphaproteobacteria</taxon>
        <taxon>Rhodobacterales</taxon>
        <taxon>Rhodobacter group</taxon>
        <taxon>Paenirhodobacter</taxon>
    </lineage>
</organism>
<sequence length="174" mass="19238">MDCEPMPEVHQPLPAALATDRIARICAERGVKFTPLRRIAFEVLLEFNGPVGAYGLIRALKRRHGKRVAPPTAYRALEFLQEQGFVIRIERRNAFLPSADPEAPGSGAFFLCNRCGATAETEVSQLEAELIRRSQAIGFQIGRRVVELQGTCADCLRTAMEDEGQDRAVKDGRG</sequence>
<reference evidence="9 10" key="2">
    <citation type="submission" date="2019-01" db="EMBL/GenBank/DDBJ databases">
        <authorList>
            <person name="Li Y."/>
        </authorList>
    </citation>
    <scope>NUCLEOTIDE SEQUENCE [LARGE SCALE GENOMIC DNA]</scope>
    <source>
        <strain evidence="9 10">D19-10-3-21</strain>
    </source>
</reference>